<reference evidence="1 2" key="1">
    <citation type="journal article" date="2019" name="Sci. Rep.">
        <title>Orb-weaving spider Araneus ventricosus genome elucidates the spidroin gene catalogue.</title>
        <authorList>
            <person name="Kono N."/>
            <person name="Nakamura H."/>
            <person name="Ohtoshi R."/>
            <person name="Moran D.A.P."/>
            <person name="Shinohara A."/>
            <person name="Yoshida Y."/>
            <person name="Fujiwara M."/>
            <person name="Mori M."/>
            <person name="Tomita M."/>
            <person name="Arakawa K."/>
        </authorList>
    </citation>
    <scope>NUCLEOTIDE SEQUENCE [LARGE SCALE GENOMIC DNA]</scope>
</reference>
<dbReference type="AlphaFoldDB" id="A0A4Y2HAN8"/>
<name>A0A4Y2HAN8_ARAVE</name>
<dbReference type="Proteomes" id="UP000499080">
    <property type="component" value="Unassembled WGS sequence"/>
</dbReference>
<dbReference type="OrthoDB" id="8066856at2759"/>
<evidence type="ECO:0008006" key="3">
    <source>
        <dbReference type="Google" id="ProtNLM"/>
    </source>
</evidence>
<proteinExistence type="predicted"/>
<organism evidence="1 2">
    <name type="scientific">Araneus ventricosus</name>
    <name type="common">Orbweaver spider</name>
    <name type="synonym">Epeira ventricosa</name>
    <dbReference type="NCBI Taxonomy" id="182803"/>
    <lineage>
        <taxon>Eukaryota</taxon>
        <taxon>Metazoa</taxon>
        <taxon>Ecdysozoa</taxon>
        <taxon>Arthropoda</taxon>
        <taxon>Chelicerata</taxon>
        <taxon>Arachnida</taxon>
        <taxon>Araneae</taxon>
        <taxon>Araneomorphae</taxon>
        <taxon>Entelegynae</taxon>
        <taxon>Araneoidea</taxon>
        <taxon>Araneidae</taxon>
        <taxon>Araneus</taxon>
    </lineage>
</organism>
<dbReference type="EMBL" id="BGPR01001815">
    <property type="protein sequence ID" value="GBM62426.1"/>
    <property type="molecule type" value="Genomic_DNA"/>
</dbReference>
<protein>
    <recommendedName>
        <fullName evidence="3">DDE-1 domain-containing protein</fullName>
    </recommendedName>
</protein>
<gene>
    <name evidence="1" type="ORF">AVEN_254387_1</name>
</gene>
<sequence length="211" mass="23963">MSQLLDQGIICSFKVGYKKLLLRHVLSQISSCKSSEELAISVSVLGAVSWIKSAVKKVESRSVPKCFKKAGFASASDVVPDSATDENEKELNELLTHIDSNVRVEDYIEIYKDLWIEEEDLNVTNFIPQSTTEQFALSDDDENDLPVNEDDVCKIKDFSEALRYSEELKKFFLWKGDSEGLAKVNDLNIHIEKYVFNAKKKCQTLLTDYFS</sequence>
<evidence type="ECO:0000313" key="1">
    <source>
        <dbReference type="EMBL" id="GBM62426.1"/>
    </source>
</evidence>
<accession>A0A4Y2HAN8</accession>
<comment type="caution">
    <text evidence="1">The sequence shown here is derived from an EMBL/GenBank/DDBJ whole genome shotgun (WGS) entry which is preliminary data.</text>
</comment>
<evidence type="ECO:0000313" key="2">
    <source>
        <dbReference type="Proteomes" id="UP000499080"/>
    </source>
</evidence>
<keyword evidence="2" id="KW-1185">Reference proteome</keyword>